<reference evidence="1" key="1">
    <citation type="submission" date="2014-09" db="EMBL/GenBank/DDBJ databases">
        <authorList>
            <person name="Magalhaes I.L.F."/>
            <person name="Oliveira U."/>
            <person name="Santos F.R."/>
            <person name="Vidigal T.H.D.A."/>
            <person name="Brescovit A.D."/>
            <person name="Santos A.J."/>
        </authorList>
    </citation>
    <scope>NUCLEOTIDE SEQUENCE</scope>
    <source>
        <tissue evidence="1">Shoot tissue taken approximately 20 cm above the soil surface</tissue>
    </source>
</reference>
<name>A0A0A9EAD2_ARUDO</name>
<reference evidence="1" key="2">
    <citation type="journal article" date="2015" name="Data Brief">
        <title>Shoot transcriptome of the giant reed, Arundo donax.</title>
        <authorList>
            <person name="Barrero R.A."/>
            <person name="Guerrero F.D."/>
            <person name="Moolhuijzen P."/>
            <person name="Goolsby J.A."/>
            <person name="Tidwell J."/>
            <person name="Bellgard S.E."/>
            <person name="Bellgard M.I."/>
        </authorList>
    </citation>
    <scope>NUCLEOTIDE SEQUENCE</scope>
    <source>
        <tissue evidence="1">Shoot tissue taken approximately 20 cm above the soil surface</tissue>
    </source>
</reference>
<dbReference type="AlphaFoldDB" id="A0A0A9EAD2"/>
<organism evidence="1">
    <name type="scientific">Arundo donax</name>
    <name type="common">Giant reed</name>
    <name type="synonym">Donax arundinaceus</name>
    <dbReference type="NCBI Taxonomy" id="35708"/>
    <lineage>
        <taxon>Eukaryota</taxon>
        <taxon>Viridiplantae</taxon>
        <taxon>Streptophyta</taxon>
        <taxon>Embryophyta</taxon>
        <taxon>Tracheophyta</taxon>
        <taxon>Spermatophyta</taxon>
        <taxon>Magnoliopsida</taxon>
        <taxon>Liliopsida</taxon>
        <taxon>Poales</taxon>
        <taxon>Poaceae</taxon>
        <taxon>PACMAD clade</taxon>
        <taxon>Arundinoideae</taxon>
        <taxon>Arundineae</taxon>
        <taxon>Arundo</taxon>
    </lineage>
</organism>
<protein>
    <submittedName>
        <fullName evidence="1">Uncharacterized protein</fullName>
    </submittedName>
</protein>
<accession>A0A0A9EAD2</accession>
<evidence type="ECO:0000313" key="1">
    <source>
        <dbReference type="EMBL" id="JAD97699.1"/>
    </source>
</evidence>
<dbReference type="EMBL" id="GBRH01200196">
    <property type="protein sequence ID" value="JAD97699.1"/>
    <property type="molecule type" value="Transcribed_RNA"/>
</dbReference>
<sequence>MAKQNHPYPLPLKDIDTVDNPLLDDSYSRGSLQLAASDVTSHNVTSIG</sequence>
<proteinExistence type="predicted"/>